<dbReference type="InterPro" id="IPR039052">
    <property type="entry name" value="Antitox_PemI-like"/>
</dbReference>
<gene>
    <name evidence="2" type="ORF">GCM10011348_30610</name>
</gene>
<dbReference type="PANTHER" id="PTHR40516:SF1">
    <property type="entry name" value="ANTITOXIN CHPS-RELATED"/>
    <property type="match status" value="1"/>
</dbReference>
<accession>A0A918DW83</accession>
<dbReference type="GO" id="GO:0003677">
    <property type="term" value="F:DNA binding"/>
    <property type="evidence" value="ECO:0007669"/>
    <property type="project" value="InterPro"/>
</dbReference>
<evidence type="ECO:0000313" key="3">
    <source>
        <dbReference type="Proteomes" id="UP000599578"/>
    </source>
</evidence>
<dbReference type="Gene3D" id="2.10.260.10">
    <property type="match status" value="1"/>
</dbReference>
<proteinExistence type="predicted"/>
<dbReference type="SUPFAM" id="SSF89447">
    <property type="entry name" value="AbrB/MazE/MraZ-like"/>
    <property type="match status" value="1"/>
</dbReference>
<evidence type="ECO:0000313" key="2">
    <source>
        <dbReference type="EMBL" id="GGO84413.1"/>
    </source>
</evidence>
<dbReference type="Pfam" id="PF04014">
    <property type="entry name" value="MazE_antitoxin"/>
    <property type="match status" value="1"/>
</dbReference>
<sequence>MWDNSASMRIPSAIMDAAKLHIDPIVDVREEGGRIVIEPIWEEDYKLEDLVAGITESNLHSEVDYGLEVGKEAL</sequence>
<keyword evidence="3" id="KW-1185">Reference proteome</keyword>
<dbReference type="GO" id="GO:0097351">
    <property type="term" value="F:toxin sequestering activity"/>
    <property type="evidence" value="ECO:0007669"/>
    <property type="project" value="InterPro"/>
</dbReference>
<protein>
    <recommendedName>
        <fullName evidence="1">SpoVT-AbrB domain-containing protein</fullName>
    </recommendedName>
</protein>
<dbReference type="InterPro" id="IPR007159">
    <property type="entry name" value="SpoVT-AbrB_dom"/>
</dbReference>
<dbReference type="PANTHER" id="PTHR40516">
    <property type="entry name" value="ANTITOXIN CHPS-RELATED"/>
    <property type="match status" value="1"/>
</dbReference>
<reference evidence="2 3" key="1">
    <citation type="journal article" date="2014" name="Int. J. Syst. Evol. Microbiol.">
        <title>Complete genome sequence of Corynebacterium casei LMG S-19264T (=DSM 44701T), isolated from a smear-ripened cheese.</title>
        <authorList>
            <consortium name="US DOE Joint Genome Institute (JGI-PGF)"/>
            <person name="Walter F."/>
            <person name="Albersmeier A."/>
            <person name="Kalinowski J."/>
            <person name="Ruckert C."/>
        </authorList>
    </citation>
    <scope>NUCLEOTIDE SEQUENCE [LARGE SCALE GENOMIC DNA]</scope>
    <source>
        <strain evidence="2 3">CGMCC 1.7286</strain>
    </source>
</reference>
<dbReference type="InterPro" id="IPR037914">
    <property type="entry name" value="SpoVT-AbrB_sf"/>
</dbReference>
<name>A0A918DW83_9GAMM</name>
<feature type="domain" description="SpoVT-AbrB" evidence="1">
    <location>
        <begin position="2"/>
        <end position="40"/>
    </location>
</feature>
<dbReference type="EMBL" id="BMLT01000007">
    <property type="protein sequence ID" value="GGO84413.1"/>
    <property type="molecule type" value="Genomic_DNA"/>
</dbReference>
<evidence type="ECO:0000259" key="1">
    <source>
        <dbReference type="Pfam" id="PF04014"/>
    </source>
</evidence>
<dbReference type="Proteomes" id="UP000599578">
    <property type="component" value="Unassembled WGS sequence"/>
</dbReference>
<comment type="caution">
    <text evidence="2">The sequence shown here is derived from an EMBL/GenBank/DDBJ whole genome shotgun (WGS) entry which is preliminary data.</text>
</comment>
<organism evidence="2 3">
    <name type="scientific">Marinobacterium nitratireducens</name>
    <dbReference type="NCBI Taxonomy" id="518897"/>
    <lineage>
        <taxon>Bacteria</taxon>
        <taxon>Pseudomonadati</taxon>
        <taxon>Pseudomonadota</taxon>
        <taxon>Gammaproteobacteria</taxon>
        <taxon>Oceanospirillales</taxon>
        <taxon>Oceanospirillaceae</taxon>
        <taxon>Marinobacterium</taxon>
    </lineage>
</organism>
<dbReference type="AlphaFoldDB" id="A0A918DW83"/>